<evidence type="ECO:0000256" key="2">
    <source>
        <dbReference type="ARBA" id="ARBA00023015"/>
    </source>
</evidence>
<dbReference type="InterPro" id="IPR049402">
    <property type="entry name" value="DZF_dom_C"/>
</dbReference>
<keyword evidence="2" id="KW-0805">Transcription regulation</keyword>
<evidence type="ECO:0000256" key="5">
    <source>
        <dbReference type="ARBA" id="ARBA00023163"/>
    </source>
</evidence>
<dbReference type="InParanoid" id="A0A6P6XS37"/>
<evidence type="ECO:0000256" key="3">
    <source>
        <dbReference type="ARBA" id="ARBA00023125"/>
    </source>
</evidence>
<protein>
    <submittedName>
        <fullName evidence="10">Interleukin enhancer-binding factor 2 homolog</fullName>
    </submittedName>
</protein>
<dbReference type="OrthoDB" id="5775647at2759"/>
<dbReference type="KEGG" id="dpte:113790188"/>
<dbReference type="GO" id="GO:0003725">
    <property type="term" value="F:double-stranded RNA binding"/>
    <property type="evidence" value="ECO:0007669"/>
    <property type="project" value="TreeGrafter"/>
</dbReference>
<dbReference type="InterPro" id="IPR052134">
    <property type="entry name" value="ILF2"/>
</dbReference>
<sequence length="601" mass="68300">MIRLIWIIWISKMDRMFVLVQNILAAHSFSFMAHHYYSTKPLPSSYIIVQPCLLLLFFLIRTCGRMEFLFQNKSFSITDMPNTPNLTKQHLLIKSTTKKNKRHRTGMIAVTNVLPSSSQKSSNHQHHHHNVVAHSSSTSKSNLISHSFDPGIDTNSVSESFDLMKIPYAPIQPTFDYYLVNDHFPAANLNSNDLDDTIKQAIDERLSKIMPRSDDIQNLTQTVSKLMLILDRLKASPENIDACKIDCFFVVGSLRMGTMIRDHRIADMVIILQTLPVKAALSAIGNKLLEELQRIEPTNPYQINIRDDNLELTNLFNKDIIRILIATTTTNLNKLDREIHVRKNAVQKHLKATVHARWFEENIKWNDVRDFIRLFKDVCQRFNEFSYFSPWMIIILCHYSMTCIRGTNAGSGGGGSNQGSVGEDHLPIHLAFKRLLQLLSSGIFLPYSAGITDPCEPKMPIHGKLSVHDQETITRQAQTLLRLLNYQNGCRYVFGLESLIIINDKELDNDSDNSSSTSSSSTTTTTTSSSSTAKLAPLMMKQLELVDKDIIDQIKSNDEIDFRKSYSVFDTTNSINQTNKHCKHWKNNSSPLHQSSPSQSS</sequence>
<proteinExistence type="predicted"/>
<gene>
    <name evidence="10" type="primary">LOC113790188</name>
</gene>
<accession>A0A6P6XS37</accession>
<evidence type="ECO:0000256" key="4">
    <source>
        <dbReference type="ARBA" id="ARBA00023159"/>
    </source>
</evidence>
<evidence type="ECO:0000259" key="8">
    <source>
        <dbReference type="PROSITE" id="PS51703"/>
    </source>
</evidence>
<keyword evidence="3" id="KW-0238">DNA-binding</keyword>
<dbReference type="InterPro" id="IPR043519">
    <property type="entry name" value="NT_sf"/>
</dbReference>
<feature type="region of interest" description="Disordered" evidence="7">
    <location>
        <begin position="507"/>
        <end position="533"/>
    </location>
</feature>
<feature type="domain" description="DZF" evidence="8">
    <location>
        <begin position="182"/>
        <end position="542"/>
    </location>
</feature>
<keyword evidence="5" id="KW-0804">Transcription</keyword>
<keyword evidence="6" id="KW-0539">Nucleus</keyword>
<reference evidence="10" key="1">
    <citation type="submission" date="2025-08" db="UniProtKB">
        <authorList>
            <consortium name="RefSeq"/>
        </authorList>
    </citation>
    <scope>IDENTIFICATION</scope>
    <source>
        <strain evidence="10">Airmid</strain>
    </source>
</reference>
<dbReference type="SMART" id="SM00572">
    <property type="entry name" value="DZF"/>
    <property type="match status" value="1"/>
</dbReference>
<feature type="compositionally biased region" description="Low complexity" evidence="7">
    <location>
        <begin position="514"/>
        <end position="532"/>
    </location>
</feature>
<dbReference type="AlphaFoldDB" id="A0A6P6XS37"/>
<organism evidence="9 10">
    <name type="scientific">Dermatophagoides pteronyssinus</name>
    <name type="common">European house dust mite</name>
    <dbReference type="NCBI Taxonomy" id="6956"/>
    <lineage>
        <taxon>Eukaryota</taxon>
        <taxon>Metazoa</taxon>
        <taxon>Ecdysozoa</taxon>
        <taxon>Arthropoda</taxon>
        <taxon>Chelicerata</taxon>
        <taxon>Arachnida</taxon>
        <taxon>Acari</taxon>
        <taxon>Acariformes</taxon>
        <taxon>Sarcoptiformes</taxon>
        <taxon>Astigmata</taxon>
        <taxon>Psoroptidia</taxon>
        <taxon>Analgoidea</taxon>
        <taxon>Pyroglyphidae</taxon>
        <taxon>Dermatophagoidinae</taxon>
        <taxon>Dermatophagoides</taxon>
    </lineage>
</organism>
<dbReference type="RefSeq" id="XP_027195623.1">
    <property type="nucleotide sequence ID" value="XM_027339822.1"/>
</dbReference>
<dbReference type="PANTHER" id="PTHR46447">
    <property type="entry name" value="INTERLEUKIN ENHANCER-BINDING FACTOR"/>
    <property type="match status" value="1"/>
</dbReference>
<dbReference type="Proteomes" id="UP000515146">
    <property type="component" value="Unplaced"/>
</dbReference>
<evidence type="ECO:0000313" key="9">
    <source>
        <dbReference type="Proteomes" id="UP000515146"/>
    </source>
</evidence>
<dbReference type="Pfam" id="PF20965">
    <property type="entry name" value="DZF_C"/>
    <property type="match status" value="1"/>
</dbReference>
<dbReference type="InterPro" id="IPR006561">
    <property type="entry name" value="DZF_dom"/>
</dbReference>
<dbReference type="Pfam" id="PF07528">
    <property type="entry name" value="DZF_N"/>
    <property type="match status" value="1"/>
</dbReference>
<keyword evidence="4" id="KW-0010">Activator</keyword>
<dbReference type="PANTHER" id="PTHR46447:SF1">
    <property type="entry name" value="INTERLEUKIN ENHANCER-BINDING FACTOR 2"/>
    <property type="match status" value="1"/>
</dbReference>
<evidence type="ECO:0000313" key="10">
    <source>
        <dbReference type="RefSeq" id="XP_027195623.1"/>
    </source>
</evidence>
<feature type="region of interest" description="Disordered" evidence="7">
    <location>
        <begin position="116"/>
        <end position="138"/>
    </location>
</feature>
<dbReference type="Gene3D" id="3.30.460.10">
    <property type="entry name" value="Beta Polymerase, domain 2"/>
    <property type="match status" value="1"/>
</dbReference>
<feature type="region of interest" description="Disordered" evidence="7">
    <location>
        <begin position="580"/>
        <end position="601"/>
    </location>
</feature>
<evidence type="ECO:0000256" key="7">
    <source>
        <dbReference type="SAM" id="MobiDB-lite"/>
    </source>
</evidence>
<dbReference type="GO" id="GO:0003677">
    <property type="term" value="F:DNA binding"/>
    <property type="evidence" value="ECO:0007669"/>
    <property type="project" value="UniProtKB-KW"/>
</dbReference>
<dbReference type="PROSITE" id="PS51703">
    <property type="entry name" value="DZF"/>
    <property type="match status" value="1"/>
</dbReference>
<dbReference type="GO" id="GO:0071013">
    <property type="term" value="C:catalytic step 2 spliceosome"/>
    <property type="evidence" value="ECO:0007669"/>
    <property type="project" value="TreeGrafter"/>
</dbReference>
<dbReference type="FunCoup" id="A0A6P6XS37">
    <property type="interactions" value="1407"/>
</dbReference>
<evidence type="ECO:0000256" key="1">
    <source>
        <dbReference type="ARBA" id="ARBA00004123"/>
    </source>
</evidence>
<dbReference type="GO" id="GO:0045893">
    <property type="term" value="P:positive regulation of DNA-templated transcription"/>
    <property type="evidence" value="ECO:0007669"/>
    <property type="project" value="TreeGrafter"/>
</dbReference>
<keyword evidence="9" id="KW-1185">Reference proteome</keyword>
<feature type="compositionally biased region" description="Low complexity" evidence="7">
    <location>
        <begin position="589"/>
        <end position="601"/>
    </location>
</feature>
<dbReference type="Gene3D" id="1.10.1410.40">
    <property type="match status" value="1"/>
</dbReference>
<dbReference type="SUPFAM" id="SSF81301">
    <property type="entry name" value="Nucleotidyltransferase"/>
    <property type="match status" value="1"/>
</dbReference>
<dbReference type="PROSITE" id="PS50152">
    <property type="entry name" value="25A_SYNTH_3"/>
    <property type="match status" value="1"/>
</dbReference>
<dbReference type="InterPro" id="IPR049401">
    <property type="entry name" value="DZF_dom_N"/>
</dbReference>
<evidence type="ECO:0000256" key="6">
    <source>
        <dbReference type="ARBA" id="ARBA00023242"/>
    </source>
</evidence>
<comment type="subcellular location">
    <subcellularLocation>
        <location evidence="1">Nucleus</location>
    </subcellularLocation>
</comment>
<name>A0A6P6XS37_DERPT</name>